<dbReference type="Gene3D" id="1.20.5.1030">
    <property type="entry name" value="Preprotein translocase secy subunit"/>
    <property type="match status" value="1"/>
</dbReference>
<feature type="transmembrane region" description="Helical" evidence="9">
    <location>
        <begin position="32"/>
        <end position="56"/>
    </location>
</feature>
<comment type="function">
    <text evidence="9">Essential subunit of the Sec protein translocation channel SecYEG. Clamps together the 2 halves of SecY. May contact the channel plug during translocation.</text>
</comment>
<dbReference type="InterPro" id="IPR038379">
    <property type="entry name" value="SecE_sf"/>
</dbReference>
<dbReference type="InterPro" id="IPR005807">
    <property type="entry name" value="SecE_bac"/>
</dbReference>
<keyword evidence="6 9" id="KW-1133">Transmembrane helix</keyword>
<evidence type="ECO:0000256" key="4">
    <source>
        <dbReference type="ARBA" id="ARBA00022692"/>
    </source>
</evidence>
<comment type="subunit">
    <text evidence="9">Component of the Sec protein translocase complex. Heterotrimer consisting of SecY, SecE and SecG subunits. The heterotrimers can form oligomers, although 1 heterotrimer is thought to be able to translocate proteins. Interacts with the ribosome. Interacts with SecDF, and other proteins may be involved. Interacts with SecA.</text>
</comment>
<keyword evidence="3 9" id="KW-1003">Cell membrane</keyword>
<keyword evidence="7 9" id="KW-0811">Translocation</keyword>
<sequence length="61" mass="6961">MAFNIAQYIRESRDELRKVLWPSRKETLRHTLLVIGVSLGVAIFLGIADFLLNFAVARFLA</sequence>
<evidence type="ECO:0000256" key="2">
    <source>
        <dbReference type="ARBA" id="ARBA00022448"/>
    </source>
</evidence>
<keyword evidence="5 9" id="KW-0653">Protein transport</keyword>
<name>A0A1G2B2L0_9BACT</name>
<dbReference type="PANTHER" id="PTHR33910">
    <property type="entry name" value="PROTEIN TRANSLOCASE SUBUNIT SECE"/>
    <property type="match status" value="1"/>
</dbReference>
<dbReference type="GO" id="GO:0005886">
    <property type="term" value="C:plasma membrane"/>
    <property type="evidence" value="ECO:0007669"/>
    <property type="project" value="UniProtKB-SubCell"/>
</dbReference>
<comment type="caution">
    <text evidence="10">The sequence shown here is derived from an EMBL/GenBank/DDBJ whole genome shotgun (WGS) entry which is preliminary data.</text>
</comment>
<protein>
    <recommendedName>
        <fullName evidence="9">Protein translocase subunit SecE</fullName>
    </recommendedName>
</protein>
<evidence type="ECO:0000256" key="3">
    <source>
        <dbReference type="ARBA" id="ARBA00022475"/>
    </source>
</evidence>
<keyword evidence="2 9" id="KW-0813">Transport</keyword>
<dbReference type="HAMAP" id="MF_00422">
    <property type="entry name" value="SecE"/>
    <property type="match status" value="1"/>
</dbReference>
<dbReference type="STRING" id="1798543.A2898_04995"/>
<organism evidence="10 11">
    <name type="scientific">Candidatus Kerfeldbacteria bacterium RIFCSPLOWO2_01_FULL_48_11</name>
    <dbReference type="NCBI Taxonomy" id="1798543"/>
    <lineage>
        <taxon>Bacteria</taxon>
        <taxon>Candidatus Kerfeldiibacteriota</taxon>
    </lineage>
</organism>
<evidence type="ECO:0000256" key="7">
    <source>
        <dbReference type="ARBA" id="ARBA00023010"/>
    </source>
</evidence>
<dbReference type="GO" id="GO:0043952">
    <property type="term" value="P:protein transport by the Sec complex"/>
    <property type="evidence" value="ECO:0007669"/>
    <property type="project" value="UniProtKB-UniRule"/>
</dbReference>
<keyword evidence="4 9" id="KW-0812">Transmembrane</keyword>
<dbReference type="GO" id="GO:0065002">
    <property type="term" value="P:intracellular protein transmembrane transport"/>
    <property type="evidence" value="ECO:0007669"/>
    <property type="project" value="UniProtKB-UniRule"/>
</dbReference>
<accession>A0A1G2B2L0</accession>
<keyword evidence="8 9" id="KW-0472">Membrane</keyword>
<evidence type="ECO:0000256" key="9">
    <source>
        <dbReference type="HAMAP-Rule" id="MF_00422"/>
    </source>
</evidence>
<evidence type="ECO:0000256" key="1">
    <source>
        <dbReference type="ARBA" id="ARBA00004370"/>
    </source>
</evidence>
<dbReference type="NCBIfam" id="TIGR00964">
    <property type="entry name" value="secE_bact"/>
    <property type="match status" value="1"/>
</dbReference>
<dbReference type="Proteomes" id="UP000179164">
    <property type="component" value="Unassembled WGS sequence"/>
</dbReference>
<evidence type="ECO:0000256" key="8">
    <source>
        <dbReference type="ARBA" id="ARBA00023136"/>
    </source>
</evidence>
<dbReference type="GO" id="GO:0008320">
    <property type="term" value="F:protein transmembrane transporter activity"/>
    <property type="evidence" value="ECO:0007669"/>
    <property type="project" value="UniProtKB-UniRule"/>
</dbReference>
<dbReference type="EMBL" id="MHKE01000017">
    <property type="protein sequence ID" value="OGY82909.1"/>
    <property type="molecule type" value="Genomic_DNA"/>
</dbReference>
<dbReference type="Pfam" id="PF00584">
    <property type="entry name" value="SecE"/>
    <property type="match status" value="1"/>
</dbReference>
<evidence type="ECO:0000313" key="11">
    <source>
        <dbReference type="Proteomes" id="UP000179164"/>
    </source>
</evidence>
<gene>
    <name evidence="9" type="primary">secE</name>
    <name evidence="10" type="ORF">A2898_04995</name>
</gene>
<evidence type="ECO:0000313" key="10">
    <source>
        <dbReference type="EMBL" id="OGY82909.1"/>
    </source>
</evidence>
<dbReference type="GO" id="GO:0009306">
    <property type="term" value="P:protein secretion"/>
    <property type="evidence" value="ECO:0007669"/>
    <property type="project" value="UniProtKB-UniRule"/>
</dbReference>
<comment type="subcellular location">
    <subcellularLocation>
        <location evidence="9">Cell membrane</location>
        <topology evidence="9">Single-pass membrane protein</topology>
    </subcellularLocation>
    <subcellularLocation>
        <location evidence="1">Membrane</location>
    </subcellularLocation>
</comment>
<evidence type="ECO:0000256" key="5">
    <source>
        <dbReference type="ARBA" id="ARBA00022927"/>
    </source>
</evidence>
<proteinExistence type="inferred from homology"/>
<evidence type="ECO:0000256" key="6">
    <source>
        <dbReference type="ARBA" id="ARBA00022989"/>
    </source>
</evidence>
<dbReference type="AlphaFoldDB" id="A0A1G2B2L0"/>
<dbReference type="InterPro" id="IPR001901">
    <property type="entry name" value="Translocase_SecE/Sec61-g"/>
</dbReference>
<reference evidence="10 11" key="1">
    <citation type="journal article" date="2016" name="Nat. Commun.">
        <title>Thousands of microbial genomes shed light on interconnected biogeochemical processes in an aquifer system.</title>
        <authorList>
            <person name="Anantharaman K."/>
            <person name="Brown C.T."/>
            <person name="Hug L.A."/>
            <person name="Sharon I."/>
            <person name="Castelle C.J."/>
            <person name="Probst A.J."/>
            <person name="Thomas B.C."/>
            <person name="Singh A."/>
            <person name="Wilkins M.J."/>
            <person name="Karaoz U."/>
            <person name="Brodie E.L."/>
            <person name="Williams K.H."/>
            <person name="Hubbard S.S."/>
            <person name="Banfield J.F."/>
        </authorList>
    </citation>
    <scope>NUCLEOTIDE SEQUENCE [LARGE SCALE GENOMIC DNA]</scope>
</reference>
<comment type="similarity">
    <text evidence="9">Belongs to the SecE/SEC61-gamma family.</text>
</comment>
<dbReference type="PANTHER" id="PTHR33910:SF1">
    <property type="entry name" value="PROTEIN TRANSLOCASE SUBUNIT SECE"/>
    <property type="match status" value="1"/>
</dbReference>
<dbReference type="PROSITE" id="PS01067">
    <property type="entry name" value="SECE_SEC61G"/>
    <property type="match status" value="1"/>
</dbReference>
<dbReference type="GO" id="GO:0006605">
    <property type="term" value="P:protein targeting"/>
    <property type="evidence" value="ECO:0007669"/>
    <property type="project" value="UniProtKB-UniRule"/>
</dbReference>